<reference evidence="1 2" key="1">
    <citation type="submission" date="2019-12" db="EMBL/GenBank/DDBJ databases">
        <authorList>
            <person name="Huq M.A."/>
        </authorList>
    </citation>
    <scope>NUCLEOTIDE SEQUENCE [LARGE SCALE GENOMIC DNA]</scope>
    <source>
        <strain evidence="1 2">MAH-20</strain>
    </source>
</reference>
<protein>
    <submittedName>
        <fullName evidence="1">DUF72 domain-containing protein</fullName>
    </submittedName>
</protein>
<gene>
    <name evidence="1" type="ORF">GON01_11570</name>
</gene>
<comment type="caution">
    <text evidence="1">The sequence shown here is derived from an EMBL/GenBank/DDBJ whole genome shotgun (WGS) entry which is preliminary data.</text>
</comment>
<proteinExistence type="predicted"/>
<dbReference type="Gene3D" id="3.20.20.410">
    <property type="entry name" value="Protein of unknown function UPF0759"/>
    <property type="match status" value="1"/>
</dbReference>
<accession>A0A6I4J2M2</accession>
<dbReference type="InterPro" id="IPR002763">
    <property type="entry name" value="DUF72"/>
</dbReference>
<dbReference type="EMBL" id="WQMS01000013">
    <property type="protein sequence ID" value="MVO78566.1"/>
    <property type="molecule type" value="Genomic_DNA"/>
</dbReference>
<dbReference type="Pfam" id="PF01904">
    <property type="entry name" value="DUF72"/>
    <property type="match status" value="1"/>
</dbReference>
<dbReference type="InterPro" id="IPR036520">
    <property type="entry name" value="UPF0759_sf"/>
</dbReference>
<dbReference type="RefSeq" id="WP_157027494.1">
    <property type="nucleotide sequence ID" value="NZ_WQMS01000013.1"/>
</dbReference>
<dbReference type="Proteomes" id="UP000441389">
    <property type="component" value="Unassembled WGS sequence"/>
</dbReference>
<dbReference type="SUPFAM" id="SSF117396">
    <property type="entry name" value="TM1631-like"/>
    <property type="match status" value="1"/>
</dbReference>
<evidence type="ECO:0000313" key="1">
    <source>
        <dbReference type="EMBL" id="MVO78566.1"/>
    </source>
</evidence>
<dbReference type="PANTHER" id="PTHR30348">
    <property type="entry name" value="UNCHARACTERIZED PROTEIN YECE"/>
    <property type="match status" value="1"/>
</dbReference>
<evidence type="ECO:0000313" key="2">
    <source>
        <dbReference type="Proteomes" id="UP000441389"/>
    </source>
</evidence>
<name>A0A6I4J2M2_9SPHN</name>
<dbReference type="PANTHER" id="PTHR30348:SF4">
    <property type="entry name" value="DUF72 DOMAIN-CONTAINING PROTEIN"/>
    <property type="match status" value="1"/>
</dbReference>
<dbReference type="AlphaFoldDB" id="A0A6I4J2M2"/>
<keyword evidence="2" id="KW-1185">Reference proteome</keyword>
<organism evidence="1 2">
    <name type="scientific">Sphingomonas horti</name>
    <dbReference type="NCBI Taxonomy" id="2682842"/>
    <lineage>
        <taxon>Bacteria</taxon>
        <taxon>Pseudomonadati</taxon>
        <taxon>Pseudomonadota</taxon>
        <taxon>Alphaproteobacteria</taxon>
        <taxon>Sphingomonadales</taxon>
        <taxon>Sphingomonadaceae</taxon>
        <taxon>Sphingomonas</taxon>
    </lineage>
</organism>
<sequence length="237" mass="27446">MIRIGCSGWNYRHWQGLFYPEGLPVKRWFAHYAAHFDTVEINASFYRLPTAETFAKWRDQAPPGFCYAVKAPRFITHMRKLKDCEPGMAEFLTRARHLQPALGPILYQLPPRWHFDRERLQSFLASLPKDLTHVFEFREPSWLADEVLALLDEADVGFCAHDFPGLATQRAATGPVAYVRFHGSSGKYWGRYPDDALSEWADWMREQEAAGRTVWAYFNNDIHGHAIEDAMALKRLV</sequence>